<proteinExistence type="predicted"/>
<protein>
    <submittedName>
        <fullName evidence="1">Uncharacterized protein</fullName>
    </submittedName>
</protein>
<dbReference type="AlphaFoldDB" id="A0A4C1U2W5"/>
<dbReference type="EMBL" id="BGZK01000121">
    <property type="protein sequence ID" value="GBP20705.1"/>
    <property type="molecule type" value="Genomic_DNA"/>
</dbReference>
<accession>A0A4C1U2W5</accession>
<keyword evidence="2" id="KW-1185">Reference proteome</keyword>
<sequence length="117" mass="13521">MAPWSRGRVTRMRALHAARPLPPAHRIVTGKCKSIISFNITFGDGKNNSGIHAISSRDVIFWYATRWRVGHIIRGRTVLRLTWLQHENEPSEPVRYRALTEYIREVKTSVLHFVSSE</sequence>
<evidence type="ECO:0000313" key="1">
    <source>
        <dbReference type="EMBL" id="GBP20705.1"/>
    </source>
</evidence>
<name>A0A4C1U2W5_EUMVA</name>
<evidence type="ECO:0000313" key="2">
    <source>
        <dbReference type="Proteomes" id="UP000299102"/>
    </source>
</evidence>
<reference evidence="1 2" key="1">
    <citation type="journal article" date="2019" name="Commun. Biol.">
        <title>The bagworm genome reveals a unique fibroin gene that provides high tensile strength.</title>
        <authorList>
            <person name="Kono N."/>
            <person name="Nakamura H."/>
            <person name="Ohtoshi R."/>
            <person name="Tomita M."/>
            <person name="Numata K."/>
            <person name="Arakawa K."/>
        </authorList>
    </citation>
    <scope>NUCLEOTIDE SEQUENCE [LARGE SCALE GENOMIC DNA]</scope>
</reference>
<organism evidence="1 2">
    <name type="scientific">Eumeta variegata</name>
    <name type="common">Bagworm moth</name>
    <name type="synonym">Eumeta japonica</name>
    <dbReference type="NCBI Taxonomy" id="151549"/>
    <lineage>
        <taxon>Eukaryota</taxon>
        <taxon>Metazoa</taxon>
        <taxon>Ecdysozoa</taxon>
        <taxon>Arthropoda</taxon>
        <taxon>Hexapoda</taxon>
        <taxon>Insecta</taxon>
        <taxon>Pterygota</taxon>
        <taxon>Neoptera</taxon>
        <taxon>Endopterygota</taxon>
        <taxon>Lepidoptera</taxon>
        <taxon>Glossata</taxon>
        <taxon>Ditrysia</taxon>
        <taxon>Tineoidea</taxon>
        <taxon>Psychidae</taxon>
        <taxon>Oiketicinae</taxon>
        <taxon>Eumeta</taxon>
    </lineage>
</organism>
<dbReference type="Proteomes" id="UP000299102">
    <property type="component" value="Unassembled WGS sequence"/>
</dbReference>
<gene>
    <name evidence="1" type="ORF">EVAR_16579_1</name>
</gene>
<comment type="caution">
    <text evidence="1">The sequence shown here is derived from an EMBL/GenBank/DDBJ whole genome shotgun (WGS) entry which is preliminary data.</text>
</comment>